<evidence type="ECO:0000313" key="2">
    <source>
        <dbReference type="Proteomes" id="UP000239239"/>
    </source>
</evidence>
<organism evidence="1 2">
    <name type="scientific">Legionella pneumophila</name>
    <dbReference type="NCBI Taxonomy" id="446"/>
    <lineage>
        <taxon>Bacteria</taxon>
        <taxon>Pseudomonadati</taxon>
        <taxon>Pseudomonadota</taxon>
        <taxon>Gammaproteobacteria</taxon>
        <taxon>Legionellales</taxon>
        <taxon>Legionellaceae</taxon>
        <taxon>Legionella</taxon>
    </lineage>
</organism>
<evidence type="ECO:0000313" key="1">
    <source>
        <dbReference type="EMBL" id="PPK30565.1"/>
    </source>
</evidence>
<dbReference type="InterPro" id="IPR036610">
    <property type="entry name" value="PEBP-like_sf"/>
</dbReference>
<accession>A0A2S6EZH8</accession>
<dbReference type="RefSeq" id="WP_027226953.1">
    <property type="nucleotide sequence ID" value="NZ_CP017601.1"/>
</dbReference>
<dbReference type="Gene3D" id="3.90.280.10">
    <property type="entry name" value="PEBP-like"/>
    <property type="match status" value="1"/>
</dbReference>
<dbReference type="EMBL" id="PQWY01000011">
    <property type="protein sequence ID" value="PPK30565.1"/>
    <property type="molecule type" value="Genomic_DNA"/>
</dbReference>
<dbReference type="InterPro" id="IPR005247">
    <property type="entry name" value="YbhB_YbcL/LppC-like"/>
</dbReference>
<protein>
    <submittedName>
        <fullName evidence="1">YbhB/YbcL family Raf kinase inhibitor-like protein</fullName>
    </submittedName>
</protein>
<name>A0A2S6EZH8_LEGPN</name>
<sequence>MSLLLTSPAFEHNDFIPDEFTCHGLDRPPPLEWENAPPNTQSYVLIMDDPDALGGLWFHWVLFNIPASYNELDAAIDVPDSAISIKNSWGKTGYGGPCPPSGTHRYYFRLYALDTFLSLDEKATKKDVEYAMQGHILETSELICKYTKI</sequence>
<dbReference type="PANTHER" id="PTHR30289:SF1">
    <property type="entry name" value="PEBP (PHOSPHATIDYLETHANOLAMINE-BINDING PROTEIN) FAMILY PROTEIN"/>
    <property type="match status" value="1"/>
</dbReference>
<proteinExistence type="predicted"/>
<dbReference type="PANTHER" id="PTHR30289">
    <property type="entry name" value="UNCHARACTERIZED PROTEIN YBCL-RELATED"/>
    <property type="match status" value="1"/>
</dbReference>
<dbReference type="InterPro" id="IPR008914">
    <property type="entry name" value="PEBP"/>
</dbReference>
<dbReference type="CDD" id="cd00865">
    <property type="entry name" value="PEBP_bact_arch"/>
    <property type="match status" value="1"/>
</dbReference>
<gene>
    <name evidence="1" type="ORF">C3928_07305</name>
</gene>
<dbReference type="SUPFAM" id="SSF49777">
    <property type="entry name" value="PEBP-like"/>
    <property type="match status" value="1"/>
</dbReference>
<dbReference type="Proteomes" id="UP000239239">
    <property type="component" value="Unassembled WGS sequence"/>
</dbReference>
<comment type="caution">
    <text evidence="1">The sequence shown here is derived from an EMBL/GenBank/DDBJ whole genome shotgun (WGS) entry which is preliminary data.</text>
</comment>
<dbReference type="NCBIfam" id="TIGR00481">
    <property type="entry name" value="YbhB/YbcL family Raf kinase inhibitor-like protein"/>
    <property type="match status" value="1"/>
</dbReference>
<dbReference type="AlphaFoldDB" id="A0A2S6EZH8"/>
<reference evidence="1 2" key="1">
    <citation type="submission" date="2018-02" db="EMBL/GenBank/DDBJ databases">
        <title>Draft genome sequences of four Legionella pneumophila clinical strains isolated in Ontario.</title>
        <authorList>
            <person name="Fortuna A."/>
            <person name="Ramnarine R."/>
            <person name="Li A."/>
            <person name="Frantz C."/>
            <person name="Mallo G."/>
        </authorList>
    </citation>
    <scope>NUCLEOTIDE SEQUENCE [LARGE SCALE GENOMIC DNA]</scope>
    <source>
        <strain evidence="1 2">LG61</strain>
    </source>
</reference>
<dbReference type="OrthoDB" id="9797506at2"/>
<dbReference type="Pfam" id="PF01161">
    <property type="entry name" value="PBP"/>
    <property type="match status" value="1"/>
</dbReference>